<evidence type="ECO:0000313" key="2">
    <source>
        <dbReference type="Proteomes" id="UP000799424"/>
    </source>
</evidence>
<organism evidence="1 2">
    <name type="scientific">Ophiobolus disseminans</name>
    <dbReference type="NCBI Taxonomy" id="1469910"/>
    <lineage>
        <taxon>Eukaryota</taxon>
        <taxon>Fungi</taxon>
        <taxon>Dikarya</taxon>
        <taxon>Ascomycota</taxon>
        <taxon>Pezizomycotina</taxon>
        <taxon>Dothideomycetes</taxon>
        <taxon>Pleosporomycetidae</taxon>
        <taxon>Pleosporales</taxon>
        <taxon>Pleosporineae</taxon>
        <taxon>Phaeosphaeriaceae</taxon>
        <taxon>Ophiobolus</taxon>
    </lineage>
</organism>
<keyword evidence="2" id="KW-1185">Reference proteome</keyword>
<dbReference type="EMBL" id="MU006222">
    <property type="protein sequence ID" value="KAF2828452.1"/>
    <property type="molecule type" value="Genomic_DNA"/>
</dbReference>
<name>A0A6A7A575_9PLEO</name>
<proteinExistence type="predicted"/>
<dbReference type="Proteomes" id="UP000799424">
    <property type="component" value="Unassembled WGS sequence"/>
</dbReference>
<reference evidence="1" key="1">
    <citation type="journal article" date="2020" name="Stud. Mycol.">
        <title>101 Dothideomycetes genomes: a test case for predicting lifestyles and emergence of pathogens.</title>
        <authorList>
            <person name="Haridas S."/>
            <person name="Albert R."/>
            <person name="Binder M."/>
            <person name="Bloem J."/>
            <person name="Labutti K."/>
            <person name="Salamov A."/>
            <person name="Andreopoulos B."/>
            <person name="Baker S."/>
            <person name="Barry K."/>
            <person name="Bills G."/>
            <person name="Bluhm B."/>
            <person name="Cannon C."/>
            <person name="Castanera R."/>
            <person name="Culley D."/>
            <person name="Daum C."/>
            <person name="Ezra D."/>
            <person name="Gonzalez J."/>
            <person name="Henrissat B."/>
            <person name="Kuo A."/>
            <person name="Liang C."/>
            <person name="Lipzen A."/>
            <person name="Lutzoni F."/>
            <person name="Magnuson J."/>
            <person name="Mondo S."/>
            <person name="Nolan M."/>
            <person name="Ohm R."/>
            <person name="Pangilinan J."/>
            <person name="Park H.-J."/>
            <person name="Ramirez L."/>
            <person name="Alfaro M."/>
            <person name="Sun H."/>
            <person name="Tritt A."/>
            <person name="Yoshinaga Y."/>
            <person name="Zwiers L.-H."/>
            <person name="Turgeon B."/>
            <person name="Goodwin S."/>
            <person name="Spatafora J."/>
            <person name="Crous P."/>
            <person name="Grigoriev I."/>
        </authorList>
    </citation>
    <scope>NUCLEOTIDE SEQUENCE</scope>
    <source>
        <strain evidence="1">CBS 113818</strain>
    </source>
</reference>
<gene>
    <name evidence="1" type="ORF">CC86DRAFT_193485</name>
</gene>
<sequence>MESQFSRLVLRVYGFQQPNRHVHQGFYPRKARSEGSGPCSRYRKDIERSSSLVRNDSSLLTSTRNSRVTHQNLERYHSPVRGGTERGRVSLCRHGATCKEASAFYGTGDCICALVDPTVMFGPETQPQHRPDDYLMPIASLHGRGVYFLR</sequence>
<evidence type="ECO:0000313" key="1">
    <source>
        <dbReference type="EMBL" id="KAF2828452.1"/>
    </source>
</evidence>
<dbReference type="AlphaFoldDB" id="A0A6A7A575"/>
<protein>
    <submittedName>
        <fullName evidence="1">Uncharacterized protein</fullName>
    </submittedName>
</protein>
<accession>A0A6A7A575</accession>